<dbReference type="RefSeq" id="WP_244729145.1">
    <property type="nucleotide sequence ID" value="NZ_JALIRP010000011.1"/>
</dbReference>
<sequence>MGVTFLEKLVTADLEKLLSAMIMSREVIDDSKNERLIEKIRLFDRTALIKYGYDGNLKHESLVYKILLEKNDQVPKVLSNNNIGGVNILALEWIDGEHPDFSSPDHIELVFSTLGTWAASWSTNVKNYFNEFGEKFPNFSILSKLLIDNRETLTKLLGENLIEFLTKECLEKGELVLKNIQRTPLTLDPGDISLHNFIINAKNEVYFIDFESCAIRPVIMLFEHIGEDYGSIPNTQGNIQLAMESFLNEWNNRSAKKMDWDDFLYSHLNARIYYKIGDFNYWINRILKDHDIPQTLEWINDGRKQMTELLLRLKHTA</sequence>
<keyword evidence="2" id="KW-1185">Reference proteome</keyword>
<protein>
    <submittedName>
        <fullName evidence="1">Uncharacterized protein</fullName>
    </submittedName>
</protein>
<comment type="caution">
    <text evidence="1">The sequence shown here is derived from an EMBL/GenBank/DDBJ whole genome shotgun (WGS) entry which is preliminary data.</text>
</comment>
<dbReference type="EMBL" id="JALIRP010000011">
    <property type="protein sequence ID" value="MCJ8014464.1"/>
    <property type="molecule type" value="Genomic_DNA"/>
</dbReference>
<evidence type="ECO:0000313" key="2">
    <source>
        <dbReference type="Proteomes" id="UP001139347"/>
    </source>
</evidence>
<gene>
    <name evidence="1" type="ORF">MUG84_22445</name>
</gene>
<reference evidence="1" key="1">
    <citation type="submission" date="2022-04" db="EMBL/GenBank/DDBJ databases">
        <title>Paenibacillus mangrovi sp. nov., a novel endophytic bacterium isolated from bark of Kandelia candel.</title>
        <authorList>
            <person name="Tuo L."/>
        </authorList>
    </citation>
    <scope>NUCLEOTIDE SEQUENCE</scope>
    <source>
        <strain evidence="1">KQZ6P-2</strain>
    </source>
</reference>
<dbReference type="AlphaFoldDB" id="A0A9X1WYH6"/>
<dbReference type="InterPro" id="IPR011009">
    <property type="entry name" value="Kinase-like_dom_sf"/>
</dbReference>
<evidence type="ECO:0000313" key="1">
    <source>
        <dbReference type="EMBL" id="MCJ8014464.1"/>
    </source>
</evidence>
<organism evidence="1 2">
    <name type="scientific">Paenibacillus mangrovi</name>
    <dbReference type="NCBI Taxonomy" id="2931978"/>
    <lineage>
        <taxon>Bacteria</taxon>
        <taxon>Bacillati</taxon>
        <taxon>Bacillota</taxon>
        <taxon>Bacilli</taxon>
        <taxon>Bacillales</taxon>
        <taxon>Paenibacillaceae</taxon>
        <taxon>Paenibacillus</taxon>
    </lineage>
</organism>
<accession>A0A9X1WYH6</accession>
<dbReference type="SUPFAM" id="SSF56112">
    <property type="entry name" value="Protein kinase-like (PK-like)"/>
    <property type="match status" value="1"/>
</dbReference>
<dbReference type="Proteomes" id="UP001139347">
    <property type="component" value="Unassembled WGS sequence"/>
</dbReference>
<proteinExistence type="predicted"/>
<name>A0A9X1WYH6_9BACL</name>